<sequence>MQLTTIFALVATLGSVMAAPSPDAAVDVITKRDADRTMELFRRTMADTSGEILKRQSAACWICLASCGFGGGWNCGCCSDGRACASDCPE</sequence>
<dbReference type="RefSeq" id="XP_065458811.1">
    <property type="nucleotide sequence ID" value="XM_065602739.1"/>
</dbReference>
<organism evidence="2 3">
    <name type="scientific">Cercospora beticola</name>
    <name type="common">Sugarbeet leaf spot fungus</name>
    <dbReference type="NCBI Taxonomy" id="122368"/>
    <lineage>
        <taxon>Eukaryota</taxon>
        <taxon>Fungi</taxon>
        <taxon>Dikarya</taxon>
        <taxon>Ascomycota</taxon>
        <taxon>Pezizomycotina</taxon>
        <taxon>Dothideomycetes</taxon>
        <taxon>Dothideomycetidae</taxon>
        <taxon>Mycosphaerellales</taxon>
        <taxon>Mycosphaerellaceae</taxon>
        <taxon>Cercospora</taxon>
    </lineage>
</organism>
<dbReference type="GeneID" id="90644213"/>
<evidence type="ECO:0000313" key="2">
    <source>
        <dbReference type="EMBL" id="WPB01456.1"/>
    </source>
</evidence>
<evidence type="ECO:0000313" key="3">
    <source>
        <dbReference type="Proteomes" id="UP001302367"/>
    </source>
</evidence>
<name>A0ABZ0NPH8_CERBT</name>
<gene>
    <name evidence="2" type="ORF">RHO25_006082</name>
</gene>
<evidence type="ECO:0000256" key="1">
    <source>
        <dbReference type="SAM" id="SignalP"/>
    </source>
</evidence>
<dbReference type="Proteomes" id="UP001302367">
    <property type="component" value="Chromosome 4"/>
</dbReference>
<accession>A0ABZ0NPH8</accession>
<protein>
    <submittedName>
        <fullName evidence="2">Uncharacterized protein</fullName>
    </submittedName>
</protein>
<proteinExistence type="predicted"/>
<feature type="signal peptide" evidence="1">
    <location>
        <begin position="1"/>
        <end position="18"/>
    </location>
</feature>
<feature type="chain" id="PRO_5046566883" evidence="1">
    <location>
        <begin position="19"/>
        <end position="90"/>
    </location>
</feature>
<reference evidence="2 3" key="1">
    <citation type="submission" date="2023-09" db="EMBL/GenBank/DDBJ databases">
        <title>Complete-Gapless Cercospora beticola genome.</title>
        <authorList>
            <person name="Wyatt N.A."/>
            <person name="Spanner R.E."/>
            <person name="Bolton M.D."/>
        </authorList>
    </citation>
    <scope>NUCLEOTIDE SEQUENCE [LARGE SCALE GENOMIC DNA]</scope>
    <source>
        <strain evidence="2">Cb09-40</strain>
    </source>
</reference>
<keyword evidence="1" id="KW-0732">Signal</keyword>
<keyword evidence="3" id="KW-1185">Reference proteome</keyword>
<dbReference type="EMBL" id="CP134187">
    <property type="protein sequence ID" value="WPB01456.1"/>
    <property type="molecule type" value="Genomic_DNA"/>
</dbReference>